<dbReference type="GO" id="GO:0034389">
    <property type="term" value="P:lipid droplet organization"/>
    <property type="evidence" value="ECO:0007669"/>
    <property type="project" value="TreeGrafter"/>
</dbReference>
<name>A0A2S5BEC3_9BASI</name>
<keyword evidence="6" id="KW-0443">Lipid metabolism</keyword>
<gene>
    <name evidence="10" type="ORF">BMF94_1722</name>
</gene>
<feature type="compositionally biased region" description="Polar residues" evidence="8">
    <location>
        <begin position="133"/>
        <end position="144"/>
    </location>
</feature>
<feature type="transmembrane region" description="Helical" evidence="9">
    <location>
        <begin position="100"/>
        <end position="118"/>
    </location>
</feature>
<evidence type="ECO:0000256" key="1">
    <source>
        <dbReference type="ARBA" id="ARBA00004477"/>
    </source>
</evidence>
<keyword evidence="5 9" id="KW-1133">Transmembrane helix</keyword>
<reference evidence="10 11" key="1">
    <citation type="journal article" date="2018" name="Front. Microbiol.">
        <title>Prospects for Fungal Bioremediation of Acidic Radioactive Waste Sites: Characterization and Genome Sequence of Rhodotorula taiwanensis MD1149.</title>
        <authorList>
            <person name="Tkavc R."/>
            <person name="Matrosova V.Y."/>
            <person name="Grichenko O.E."/>
            <person name="Gostincar C."/>
            <person name="Volpe R.P."/>
            <person name="Klimenkova P."/>
            <person name="Gaidamakova E.K."/>
            <person name="Zhou C.E."/>
            <person name="Stewart B.J."/>
            <person name="Lyman M.G."/>
            <person name="Malfatti S.A."/>
            <person name="Rubinfeld B."/>
            <person name="Courtot M."/>
            <person name="Singh J."/>
            <person name="Dalgard C.L."/>
            <person name="Hamilton T."/>
            <person name="Frey K.G."/>
            <person name="Gunde-Cimerman N."/>
            <person name="Dugan L."/>
            <person name="Daly M.J."/>
        </authorList>
    </citation>
    <scope>NUCLEOTIDE SEQUENCE [LARGE SCALE GENOMIC DNA]</scope>
    <source>
        <strain evidence="10 11">MD1149</strain>
    </source>
</reference>
<dbReference type="InterPro" id="IPR019388">
    <property type="entry name" value="FIT"/>
</dbReference>
<evidence type="ECO:0000313" key="10">
    <source>
        <dbReference type="EMBL" id="POY75093.1"/>
    </source>
</evidence>
<dbReference type="OrthoDB" id="5579088at2759"/>
<dbReference type="AlphaFoldDB" id="A0A2S5BEC3"/>
<feature type="region of interest" description="Disordered" evidence="8">
    <location>
        <begin position="124"/>
        <end position="144"/>
    </location>
</feature>
<feature type="transmembrane region" description="Helical" evidence="9">
    <location>
        <begin position="32"/>
        <end position="52"/>
    </location>
</feature>
<comment type="caution">
    <text evidence="10">The sequence shown here is derived from an EMBL/GenBank/DDBJ whole genome shotgun (WGS) entry which is preliminary data.</text>
</comment>
<evidence type="ECO:0000256" key="9">
    <source>
        <dbReference type="SAM" id="Phobius"/>
    </source>
</evidence>
<dbReference type="Proteomes" id="UP000237144">
    <property type="component" value="Unassembled WGS sequence"/>
</dbReference>
<keyword evidence="4" id="KW-0256">Endoplasmic reticulum</keyword>
<accession>A0A2S5BEC3</accession>
<evidence type="ECO:0000256" key="8">
    <source>
        <dbReference type="SAM" id="MobiDB-lite"/>
    </source>
</evidence>
<dbReference type="Pfam" id="PF10261">
    <property type="entry name" value="FIT"/>
    <property type="match status" value="2"/>
</dbReference>
<dbReference type="PANTHER" id="PTHR23129:SF0">
    <property type="entry name" value="ACYL-COENZYME A DIPHOSPHATASE FITM2"/>
    <property type="match status" value="1"/>
</dbReference>
<dbReference type="GO" id="GO:0005789">
    <property type="term" value="C:endoplasmic reticulum membrane"/>
    <property type="evidence" value="ECO:0007669"/>
    <property type="project" value="UniProtKB-SubCell"/>
</dbReference>
<dbReference type="PANTHER" id="PTHR23129">
    <property type="entry name" value="ACYL-COENZYME A DIPHOSPHATASE FITM2"/>
    <property type="match status" value="1"/>
</dbReference>
<evidence type="ECO:0000313" key="11">
    <source>
        <dbReference type="Proteomes" id="UP000237144"/>
    </source>
</evidence>
<evidence type="ECO:0000256" key="6">
    <source>
        <dbReference type="ARBA" id="ARBA00023098"/>
    </source>
</evidence>
<protein>
    <submittedName>
        <fullName evidence="10">Uncharacterized protein</fullName>
    </submittedName>
</protein>
<dbReference type="GO" id="GO:0019915">
    <property type="term" value="P:lipid storage"/>
    <property type="evidence" value="ECO:0007669"/>
    <property type="project" value="InterPro"/>
</dbReference>
<dbReference type="STRING" id="741276.A0A2S5BEC3"/>
<keyword evidence="2 9" id="KW-0812">Transmembrane</keyword>
<sequence>MQARARPPQASILRQRTAASPNSLRLSPRRQFVAFLLLTALLGTTFSIVSVSPTTTAFRSRLPAHTLTKLTSKEAAFPVPSLPYFADKRNALNQVFVKRSWAWVTGLFFAFAGTVLLLPPTDTASTTSTSSTQRVPTVSNAYPTSTSRANPLAPHLIALTRRFLLASLYWFYLTQATWFGTRLGPSITHRILRYSGAVCVPSAIAHDPLAPRAAGGALHGGADGVKSMHLDGPGDIQSGTVCTGARGEYWRGGHDVSGHAFMMVHCSLFLFELILPLLPTLFPILFTGPKIKAHTGVKVVAYGAVAMIGLSWWMLLMTNLFFHSPTEKLSGFGFGLMGWVLSSL</sequence>
<feature type="transmembrane region" description="Helical" evidence="9">
    <location>
        <begin position="299"/>
        <end position="322"/>
    </location>
</feature>
<evidence type="ECO:0000256" key="3">
    <source>
        <dbReference type="ARBA" id="ARBA00022801"/>
    </source>
</evidence>
<keyword evidence="7 9" id="KW-0472">Membrane</keyword>
<evidence type="ECO:0000256" key="4">
    <source>
        <dbReference type="ARBA" id="ARBA00022824"/>
    </source>
</evidence>
<feature type="transmembrane region" description="Helical" evidence="9">
    <location>
        <begin position="260"/>
        <end position="287"/>
    </location>
</feature>
<keyword evidence="3" id="KW-0378">Hydrolase</keyword>
<dbReference type="GO" id="GO:0008654">
    <property type="term" value="P:phospholipid biosynthetic process"/>
    <property type="evidence" value="ECO:0007669"/>
    <property type="project" value="TreeGrafter"/>
</dbReference>
<keyword evidence="11" id="KW-1185">Reference proteome</keyword>
<proteinExistence type="predicted"/>
<comment type="subcellular location">
    <subcellularLocation>
        <location evidence="1">Endoplasmic reticulum membrane</location>
        <topology evidence="1">Multi-pass membrane protein</topology>
    </subcellularLocation>
</comment>
<evidence type="ECO:0000256" key="5">
    <source>
        <dbReference type="ARBA" id="ARBA00022989"/>
    </source>
</evidence>
<dbReference type="EMBL" id="PJQD01000019">
    <property type="protein sequence ID" value="POY75093.1"/>
    <property type="molecule type" value="Genomic_DNA"/>
</dbReference>
<organism evidence="10 11">
    <name type="scientific">Rhodotorula taiwanensis</name>
    <dbReference type="NCBI Taxonomy" id="741276"/>
    <lineage>
        <taxon>Eukaryota</taxon>
        <taxon>Fungi</taxon>
        <taxon>Dikarya</taxon>
        <taxon>Basidiomycota</taxon>
        <taxon>Pucciniomycotina</taxon>
        <taxon>Microbotryomycetes</taxon>
        <taxon>Sporidiobolales</taxon>
        <taxon>Sporidiobolaceae</taxon>
        <taxon>Rhodotorula</taxon>
    </lineage>
</organism>
<dbReference type="GO" id="GO:0010945">
    <property type="term" value="F:coenzyme A diphosphatase activity"/>
    <property type="evidence" value="ECO:0007669"/>
    <property type="project" value="InterPro"/>
</dbReference>
<evidence type="ECO:0000256" key="7">
    <source>
        <dbReference type="ARBA" id="ARBA00023136"/>
    </source>
</evidence>
<evidence type="ECO:0000256" key="2">
    <source>
        <dbReference type="ARBA" id="ARBA00022692"/>
    </source>
</evidence>